<dbReference type="PROSITE" id="PS51257">
    <property type="entry name" value="PROKAR_LIPOPROTEIN"/>
    <property type="match status" value="1"/>
</dbReference>
<dbReference type="OrthoDB" id="1199198at2"/>
<accession>A0A4Q9Z5I2</accession>
<feature type="domain" description="Kazal-like" evidence="2">
    <location>
        <begin position="211"/>
        <end position="263"/>
    </location>
</feature>
<evidence type="ECO:0000313" key="3">
    <source>
        <dbReference type="EMBL" id="TBX69228.1"/>
    </source>
</evidence>
<gene>
    <name evidence="3" type="ORF">EZL74_07575</name>
</gene>
<dbReference type="AlphaFoldDB" id="A0A4Q9Z5I2"/>
<proteinExistence type="predicted"/>
<organism evidence="3 4">
    <name type="scientific">Flavobacterium silvisoli</name>
    <dbReference type="NCBI Taxonomy" id="2529433"/>
    <lineage>
        <taxon>Bacteria</taxon>
        <taxon>Pseudomonadati</taxon>
        <taxon>Bacteroidota</taxon>
        <taxon>Flavobacteriia</taxon>
        <taxon>Flavobacteriales</taxon>
        <taxon>Flavobacteriaceae</taxon>
        <taxon>Flavobacterium</taxon>
    </lineage>
</organism>
<dbReference type="EMBL" id="SJPE01000007">
    <property type="protein sequence ID" value="TBX69228.1"/>
    <property type="molecule type" value="Genomic_DNA"/>
</dbReference>
<reference evidence="3 4" key="1">
    <citation type="submission" date="2019-02" db="EMBL/GenBank/DDBJ databases">
        <title>Flavobacterium sp. RD-2-33 isolated from forest soil.</title>
        <authorList>
            <person name="Chaudhary D.K."/>
        </authorList>
    </citation>
    <scope>NUCLEOTIDE SEQUENCE [LARGE SCALE GENOMIC DNA]</scope>
    <source>
        <strain evidence="3 4">RD-2-33</strain>
    </source>
</reference>
<dbReference type="InterPro" id="IPR002350">
    <property type="entry name" value="Kazal_dom"/>
</dbReference>
<keyword evidence="4" id="KW-1185">Reference proteome</keyword>
<evidence type="ECO:0000259" key="2">
    <source>
        <dbReference type="PROSITE" id="PS51465"/>
    </source>
</evidence>
<name>A0A4Q9Z5I2_9FLAO</name>
<evidence type="ECO:0000313" key="4">
    <source>
        <dbReference type="Proteomes" id="UP000293300"/>
    </source>
</evidence>
<feature type="chain" id="PRO_5020578199" description="Kazal-like domain-containing protein" evidence="1">
    <location>
        <begin position="22"/>
        <end position="393"/>
    </location>
</feature>
<protein>
    <recommendedName>
        <fullName evidence="2">Kazal-like domain-containing protein</fullName>
    </recommendedName>
</protein>
<sequence>MKKIKLLVLLLTVAVAGFYSCTDNNPVENEVVTSKSIALRTTLNELRKTNNINNGKLNKDQFLCFQFVYPITLSYNDGTVIAVSSYQGLLDVLTNETNNLYIDGIAFPFDVQAEGVVTTINNEAEFYALINDCNFQTVNDCVFDITCYDIVFPIQIINANNETQTITDEAQLLQLLSNPNQVSTYQLNIVFPISVIQNNQTMVIHDLYEFFNLNNNCDASGCVCQEIYAPVCVQTANGIVQFSNACHAECAGYTANDFVDCNSTSPCNCPTDINPVCVQTATGIVQFDNACLAQCEGYTANDFVSCNPTPTHTFGQLLGTCFNVAYPVEVQNGGMLITIHNDGELLQYWWPNQSYFPALNYPITISFATPTGNETMVIANETAFQSAIASHCN</sequence>
<dbReference type="Proteomes" id="UP000293300">
    <property type="component" value="Unassembled WGS sequence"/>
</dbReference>
<keyword evidence="1" id="KW-0732">Signal</keyword>
<dbReference type="PROSITE" id="PS51465">
    <property type="entry name" value="KAZAL_2"/>
    <property type="match status" value="1"/>
</dbReference>
<dbReference type="RefSeq" id="WP_131476002.1">
    <property type="nucleotide sequence ID" value="NZ_SJPE01000007.1"/>
</dbReference>
<comment type="caution">
    <text evidence="3">The sequence shown here is derived from an EMBL/GenBank/DDBJ whole genome shotgun (WGS) entry which is preliminary data.</text>
</comment>
<evidence type="ECO:0000256" key="1">
    <source>
        <dbReference type="SAM" id="SignalP"/>
    </source>
</evidence>
<feature type="signal peptide" evidence="1">
    <location>
        <begin position="1"/>
        <end position="21"/>
    </location>
</feature>